<gene>
    <name evidence="1" type="ORF">CA54_22390</name>
</gene>
<comment type="caution">
    <text evidence="1">The sequence shown here is derived from an EMBL/GenBank/DDBJ whole genome shotgun (WGS) entry which is preliminary data.</text>
</comment>
<dbReference type="Pfam" id="PF13489">
    <property type="entry name" value="Methyltransf_23"/>
    <property type="match status" value="1"/>
</dbReference>
<keyword evidence="1" id="KW-0489">Methyltransferase</keyword>
<dbReference type="InterPro" id="IPR029063">
    <property type="entry name" value="SAM-dependent_MTases_sf"/>
</dbReference>
<dbReference type="CDD" id="cd02440">
    <property type="entry name" value="AdoMet_MTases"/>
    <property type="match status" value="1"/>
</dbReference>
<dbReference type="EMBL" id="SJPP01000001">
    <property type="protein sequence ID" value="TWU13404.1"/>
    <property type="molecule type" value="Genomic_DNA"/>
</dbReference>
<dbReference type="OrthoDB" id="272052at2"/>
<dbReference type="GO" id="GO:0008168">
    <property type="term" value="F:methyltransferase activity"/>
    <property type="evidence" value="ECO:0007669"/>
    <property type="project" value="UniProtKB-KW"/>
</dbReference>
<sequence length="275" mass="30553">MLNRVRNWMRLGRKVAYKAAGRVPGALDPEVVRSMDAEQSGWYIEETGQLCDGFQIKPDDIVVDVGTGTGGMAMFAARQGAEVLATDIDEDAIERVNNMAKGQFEGRLRALVSDSNPLPIPDGFATKVICSEVLEHVPDPAQFLSELARIGQPGAEFLITVPDPVAENIQKSVAPPVYWAPPNHVRIFEREDIQGLVKSVGLDIEHLGRSSFYWSVWWILFWSAKHDLSEPEGPLLKSWSKTWYTLISDPESAHVRDALDQFMPKSQVIVARKAA</sequence>
<accession>A0A5C6BRU4</accession>
<protein>
    <submittedName>
        <fullName evidence="1">Sarcosine/dimethylglycine N-methyltransferase</fullName>
        <ecNumber evidence="1">2.1.1.157</ecNumber>
    </submittedName>
</protein>
<evidence type="ECO:0000313" key="1">
    <source>
        <dbReference type="EMBL" id="TWU13404.1"/>
    </source>
</evidence>
<reference evidence="1 2" key="1">
    <citation type="submission" date="2019-02" db="EMBL/GenBank/DDBJ databases">
        <title>Deep-cultivation of Planctomycetes and their phenomic and genomic characterization uncovers novel biology.</title>
        <authorList>
            <person name="Wiegand S."/>
            <person name="Jogler M."/>
            <person name="Boedeker C."/>
            <person name="Pinto D."/>
            <person name="Vollmers J."/>
            <person name="Rivas-Marin E."/>
            <person name="Kohn T."/>
            <person name="Peeters S.H."/>
            <person name="Heuer A."/>
            <person name="Rast P."/>
            <person name="Oberbeckmann S."/>
            <person name="Bunk B."/>
            <person name="Jeske O."/>
            <person name="Meyerdierks A."/>
            <person name="Storesund J.E."/>
            <person name="Kallscheuer N."/>
            <person name="Luecker S."/>
            <person name="Lage O.M."/>
            <person name="Pohl T."/>
            <person name="Merkel B.J."/>
            <person name="Hornburger P."/>
            <person name="Mueller R.-W."/>
            <person name="Bruemmer F."/>
            <person name="Labrenz M."/>
            <person name="Spormann A.M."/>
            <person name="Op Den Camp H."/>
            <person name="Overmann J."/>
            <person name="Amann R."/>
            <person name="Jetten M.S.M."/>
            <person name="Mascher T."/>
            <person name="Medema M.H."/>
            <person name="Devos D.P."/>
            <person name="Kaster A.-K."/>
            <person name="Ovreas L."/>
            <person name="Rohde M."/>
            <person name="Galperin M.Y."/>
            <person name="Jogler C."/>
        </authorList>
    </citation>
    <scope>NUCLEOTIDE SEQUENCE [LARGE SCALE GENOMIC DNA]</scope>
    <source>
        <strain evidence="1 2">CA54</strain>
    </source>
</reference>
<dbReference type="PANTHER" id="PTHR43861">
    <property type="entry name" value="TRANS-ACONITATE 2-METHYLTRANSFERASE-RELATED"/>
    <property type="match status" value="1"/>
</dbReference>
<dbReference type="SUPFAM" id="SSF53335">
    <property type="entry name" value="S-adenosyl-L-methionine-dependent methyltransferases"/>
    <property type="match status" value="1"/>
</dbReference>
<name>A0A5C6BRU4_9PLAN</name>
<dbReference type="GO" id="GO:0032259">
    <property type="term" value="P:methylation"/>
    <property type="evidence" value="ECO:0007669"/>
    <property type="project" value="UniProtKB-KW"/>
</dbReference>
<organism evidence="1 2">
    <name type="scientific">Symmachiella macrocystis</name>
    <dbReference type="NCBI Taxonomy" id="2527985"/>
    <lineage>
        <taxon>Bacteria</taxon>
        <taxon>Pseudomonadati</taxon>
        <taxon>Planctomycetota</taxon>
        <taxon>Planctomycetia</taxon>
        <taxon>Planctomycetales</taxon>
        <taxon>Planctomycetaceae</taxon>
        <taxon>Symmachiella</taxon>
    </lineage>
</organism>
<dbReference type="EC" id="2.1.1.157" evidence="1"/>
<keyword evidence="1" id="KW-0808">Transferase</keyword>
<dbReference type="RefSeq" id="WP_146370733.1">
    <property type="nucleotide sequence ID" value="NZ_SJPP01000001.1"/>
</dbReference>
<proteinExistence type="predicted"/>
<dbReference type="AlphaFoldDB" id="A0A5C6BRU4"/>
<keyword evidence="2" id="KW-1185">Reference proteome</keyword>
<evidence type="ECO:0000313" key="2">
    <source>
        <dbReference type="Proteomes" id="UP000320735"/>
    </source>
</evidence>
<dbReference type="Proteomes" id="UP000320735">
    <property type="component" value="Unassembled WGS sequence"/>
</dbReference>
<dbReference type="Gene3D" id="3.40.50.150">
    <property type="entry name" value="Vaccinia Virus protein VP39"/>
    <property type="match status" value="1"/>
</dbReference>